<evidence type="ECO:0000256" key="4">
    <source>
        <dbReference type="ARBA" id="ARBA00022801"/>
    </source>
</evidence>
<evidence type="ECO:0000256" key="6">
    <source>
        <dbReference type="ARBA" id="ARBA00023211"/>
    </source>
</evidence>
<feature type="domain" description="Nudix hydrolase" evidence="7">
    <location>
        <begin position="22"/>
        <end position="210"/>
    </location>
</feature>
<accession>A0ABT0BFJ9</accession>
<evidence type="ECO:0000259" key="7">
    <source>
        <dbReference type="PROSITE" id="PS51462"/>
    </source>
</evidence>
<evidence type="ECO:0000256" key="5">
    <source>
        <dbReference type="ARBA" id="ARBA00022842"/>
    </source>
</evidence>
<dbReference type="PANTHER" id="PTHR12318:SF0">
    <property type="entry name" value="ACYL-COENZYME A DIPHOSPHATASE NUDT19"/>
    <property type="match status" value="1"/>
</dbReference>
<protein>
    <submittedName>
        <fullName evidence="8">NUDIX domain-containing protein</fullName>
    </submittedName>
</protein>
<keyword evidence="4" id="KW-0378">Hydrolase</keyword>
<evidence type="ECO:0000256" key="2">
    <source>
        <dbReference type="ARBA" id="ARBA00001946"/>
    </source>
</evidence>
<dbReference type="PROSITE" id="PS51462">
    <property type="entry name" value="NUDIX"/>
    <property type="match status" value="1"/>
</dbReference>
<evidence type="ECO:0000256" key="3">
    <source>
        <dbReference type="ARBA" id="ARBA00022723"/>
    </source>
</evidence>
<dbReference type="CDD" id="cd18870">
    <property type="entry name" value="NUDIX_AcylCoAdiphos_Nudt19"/>
    <property type="match status" value="1"/>
</dbReference>
<dbReference type="SUPFAM" id="SSF55811">
    <property type="entry name" value="Nudix"/>
    <property type="match status" value="1"/>
</dbReference>
<dbReference type="Gene3D" id="3.90.79.10">
    <property type="entry name" value="Nucleoside Triphosphate Pyrophosphohydrolase"/>
    <property type="match status" value="1"/>
</dbReference>
<dbReference type="PANTHER" id="PTHR12318">
    <property type="entry name" value="TESTOSTERONE-REGULATED PROTEIN RP2"/>
    <property type="match status" value="1"/>
</dbReference>
<name>A0ABT0BFJ9_9SPHN</name>
<dbReference type="RefSeq" id="WP_244021947.1">
    <property type="nucleotide sequence ID" value="NZ_JALHLF010000062.1"/>
</dbReference>
<dbReference type="EMBL" id="JALHLF010000062">
    <property type="protein sequence ID" value="MCJ2183804.1"/>
    <property type="molecule type" value="Genomic_DNA"/>
</dbReference>
<comment type="cofactor">
    <cofactor evidence="1">
        <name>Mn(2+)</name>
        <dbReference type="ChEBI" id="CHEBI:29035"/>
    </cofactor>
</comment>
<evidence type="ECO:0000313" key="9">
    <source>
        <dbReference type="Proteomes" id="UP001162881"/>
    </source>
</evidence>
<dbReference type="InterPro" id="IPR039121">
    <property type="entry name" value="NUDT19"/>
</dbReference>
<sequence length="270" mass="29311">MTRPTFPISPPSDEAMADDGPQVIPAATVVVFRDNPRPGAPPQLLLLERAATMRFAAGAAVFPGGRVDPADRALAAHLLPDMPIEMSAARIAAIRETLEETGLLVAGCAPLDPQAVREGRARLLETGALAPVLECMGWQLAPERLAFFAHWCPWQDKAFDTRFFLANLGTGQVEIAVDATENTRLFWASASEALAMAERGEIAVIFPTLRNLERLARFASHEEALADLARRAVRRIHPVIDKRADGPWLTIPDDQGYPVTAQPLATARRG</sequence>
<keyword evidence="3" id="KW-0479">Metal-binding</keyword>
<keyword evidence="5" id="KW-0460">Magnesium</keyword>
<gene>
    <name evidence="8" type="ORF">MTR62_14040</name>
</gene>
<reference evidence="8" key="1">
    <citation type="submission" date="2022-03" db="EMBL/GenBank/DDBJ databases">
        <title>Identification of a novel bacterium isolated from mangrove sediments.</title>
        <authorList>
            <person name="Pan X."/>
        </authorList>
    </citation>
    <scope>NUCLEOTIDE SEQUENCE</scope>
    <source>
        <strain evidence="8">B1949</strain>
    </source>
</reference>
<keyword evidence="6" id="KW-0464">Manganese</keyword>
<keyword evidence="9" id="KW-1185">Reference proteome</keyword>
<dbReference type="Proteomes" id="UP001162881">
    <property type="component" value="Unassembled WGS sequence"/>
</dbReference>
<proteinExistence type="predicted"/>
<comment type="cofactor">
    <cofactor evidence="2">
        <name>Mg(2+)</name>
        <dbReference type="ChEBI" id="CHEBI:18420"/>
    </cofactor>
</comment>
<dbReference type="InterPro" id="IPR000086">
    <property type="entry name" value="NUDIX_hydrolase_dom"/>
</dbReference>
<comment type="caution">
    <text evidence="8">The sequence shown here is derived from an EMBL/GenBank/DDBJ whole genome shotgun (WGS) entry which is preliminary data.</text>
</comment>
<organism evidence="8 9">
    <name type="scientific">Novosphingobium organovorum</name>
    <dbReference type="NCBI Taxonomy" id="2930092"/>
    <lineage>
        <taxon>Bacteria</taxon>
        <taxon>Pseudomonadati</taxon>
        <taxon>Pseudomonadota</taxon>
        <taxon>Alphaproteobacteria</taxon>
        <taxon>Sphingomonadales</taxon>
        <taxon>Sphingomonadaceae</taxon>
        <taxon>Novosphingobium</taxon>
    </lineage>
</organism>
<dbReference type="InterPro" id="IPR015797">
    <property type="entry name" value="NUDIX_hydrolase-like_dom_sf"/>
</dbReference>
<evidence type="ECO:0000256" key="1">
    <source>
        <dbReference type="ARBA" id="ARBA00001936"/>
    </source>
</evidence>
<evidence type="ECO:0000313" key="8">
    <source>
        <dbReference type="EMBL" id="MCJ2183804.1"/>
    </source>
</evidence>